<evidence type="ECO:0000313" key="2">
    <source>
        <dbReference type="EMBL" id="BCJ85938.1"/>
    </source>
</evidence>
<keyword evidence="3" id="KW-1185">Reference proteome</keyword>
<gene>
    <name evidence="2" type="ORF">skT53_09230</name>
</gene>
<dbReference type="Proteomes" id="UP000593802">
    <property type="component" value="Chromosome"/>
</dbReference>
<accession>A0A7I8D709</accession>
<dbReference type="AlphaFoldDB" id="A0A7I8D709"/>
<dbReference type="EMBL" id="AP023366">
    <property type="protein sequence ID" value="BCJ85938.1"/>
    <property type="molecule type" value="Genomic_DNA"/>
</dbReference>
<protein>
    <submittedName>
        <fullName evidence="2">Uncharacterized protein</fullName>
    </submittedName>
</protein>
<organism evidence="2 3">
    <name type="scientific">Effusibacillus dendaii</name>
    <dbReference type="NCBI Taxonomy" id="2743772"/>
    <lineage>
        <taxon>Bacteria</taxon>
        <taxon>Bacillati</taxon>
        <taxon>Bacillota</taxon>
        <taxon>Bacilli</taxon>
        <taxon>Bacillales</taxon>
        <taxon>Alicyclobacillaceae</taxon>
        <taxon>Effusibacillus</taxon>
    </lineage>
</organism>
<evidence type="ECO:0000256" key="1">
    <source>
        <dbReference type="SAM" id="MobiDB-lite"/>
    </source>
</evidence>
<dbReference type="KEGG" id="eff:skT53_09230"/>
<feature type="region of interest" description="Disordered" evidence="1">
    <location>
        <begin position="1"/>
        <end position="39"/>
    </location>
</feature>
<sequence>MVKSVSRIPQVDQPDEITRTDMPEIGDETPHPQSPNPQV</sequence>
<name>A0A7I8D709_9BACL</name>
<proteinExistence type="predicted"/>
<reference evidence="2 3" key="1">
    <citation type="submission" date="2020-08" db="EMBL/GenBank/DDBJ databases">
        <title>Complete Genome Sequence of Effusibacillus dendaii Strain skT53, Isolated from Farmland soil.</title>
        <authorList>
            <person name="Konishi T."/>
            <person name="Kawasaki H."/>
        </authorList>
    </citation>
    <scope>NUCLEOTIDE SEQUENCE [LARGE SCALE GENOMIC DNA]</scope>
    <source>
        <strain evidence="3">skT53</strain>
    </source>
</reference>
<evidence type="ECO:0000313" key="3">
    <source>
        <dbReference type="Proteomes" id="UP000593802"/>
    </source>
</evidence>